<dbReference type="InterPro" id="IPR002035">
    <property type="entry name" value="VWF_A"/>
</dbReference>
<dbReference type="InterPro" id="IPR030383">
    <property type="entry name" value="G_VLIG_dom"/>
</dbReference>
<protein>
    <recommendedName>
        <fullName evidence="2">VLIG-type G domain-containing protein</fullName>
    </recommendedName>
</protein>
<feature type="domain" description="VLIG-type G" evidence="2">
    <location>
        <begin position="1299"/>
        <end position="1399"/>
    </location>
</feature>
<dbReference type="PROSITE" id="PS51717">
    <property type="entry name" value="G_VLIG"/>
    <property type="match status" value="1"/>
</dbReference>
<evidence type="ECO:0000313" key="3">
    <source>
        <dbReference type="EMBL" id="CAD8174795.1"/>
    </source>
</evidence>
<dbReference type="GO" id="GO:0005525">
    <property type="term" value="F:GTP binding"/>
    <property type="evidence" value="ECO:0007669"/>
    <property type="project" value="InterPro"/>
</dbReference>
<keyword evidence="4" id="KW-1185">Reference proteome</keyword>
<comment type="caution">
    <text evidence="3">The sequence shown here is derived from an EMBL/GenBank/DDBJ whole genome shotgun (WGS) entry which is preliminary data.</text>
</comment>
<feature type="coiled-coil region" evidence="1">
    <location>
        <begin position="1170"/>
        <end position="1224"/>
    </location>
</feature>
<evidence type="ECO:0000256" key="1">
    <source>
        <dbReference type="SAM" id="Coils"/>
    </source>
</evidence>
<organism evidence="3 4">
    <name type="scientific">Paramecium octaurelia</name>
    <dbReference type="NCBI Taxonomy" id="43137"/>
    <lineage>
        <taxon>Eukaryota</taxon>
        <taxon>Sar</taxon>
        <taxon>Alveolata</taxon>
        <taxon>Ciliophora</taxon>
        <taxon>Intramacronucleata</taxon>
        <taxon>Oligohymenophorea</taxon>
        <taxon>Peniculida</taxon>
        <taxon>Parameciidae</taxon>
        <taxon>Paramecium</taxon>
    </lineage>
</organism>
<dbReference type="OMA" id="QIYNTWL"/>
<accession>A0A8S1VEB5</accession>
<dbReference type="SMART" id="SM00327">
    <property type="entry name" value="VWA"/>
    <property type="match status" value="1"/>
</dbReference>
<proteinExistence type="predicted"/>
<dbReference type="Pfam" id="PF13519">
    <property type="entry name" value="VWA_2"/>
    <property type="match status" value="1"/>
</dbReference>
<dbReference type="PANTHER" id="PTHR14819">
    <property type="entry name" value="GTP-BINDING"/>
    <property type="match status" value="1"/>
</dbReference>
<reference evidence="3" key="1">
    <citation type="submission" date="2021-01" db="EMBL/GenBank/DDBJ databases">
        <authorList>
            <consortium name="Genoscope - CEA"/>
            <person name="William W."/>
        </authorList>
    </citation>
    <scope>NUCLEOTIDE SEQUENCE</scope>
</reference>
<sequence>MLQDISLSDFIRTCEMYAIVEDRENNNFITSNYILEPIIKCFLNKLNDNDKQLAIKYLMQYFPTNSTLIQMKKELDGSKSLINKINYFNDYGLKKNQKIYELNVKLNIIRLDEDFHKLMELCEKKEFLEYQQIPSLFHQKQHIFLKLRNHSFKIIDLIEQCQNSSFQLNSTILSHLIFFFYTPEKLQITTREKHELFQLLGQITCQCWMQFEYHIQQLQFNEKNLNKLKILSEIPYILFQNDFQMLTKQIQQVLEGLLDKNDQIIKFEIIDNLIQQRLPIIFELQVIFYQICFYCMANFNQYYEKYMIGKNKDERYKDLNIYIQQKKQNSLQQLNQIQIKSFQQYQDQQMEIKNELKILDGQSIDKVLSLMIEDDFHYLNKRQHIINLREQNDQNAKIFNLLTEIPVEDKRKVANFLRIVQHKNLIDVTLELQSESKTYPNQEIEFIFRIVVEIKNQDFTQFLILKQALKGNNIKASEIENYLKISQYNENMELDKQIQLLKDFSDVHWHLVKQNQIQYIICNFLIKQYFQSHLQNLSLQILEFLRKLLDKNEAIQQQNELTQFFSLMFSCLEDKQINQFIGINRSNLILYDDYMNSVETLFYVINEIKDEEKQQFMSNLEKVFEFHQIYTLDLFFELQKDKVGLEYIKKVYKLIYCWQLHELQELKKNAEKFYRLDANQYKQVFQRINYFNNEQLNPEKLELLVKSDIYPRNLNVSLEEFNISLTLLSKAEQQDLVKNWINDVKDSSNFKKLIPFFFNIIKRGESSKTFLSIINQQIKSKKELQEKYSYFNQKSMFQIFYTNANDELKVMLLKLMSKQHPIPLLYRTPYNAETGVLEKLTFNINIFYVFQENFPIINLSLDQRQQRIGKTELINKIFFQQDKFEIQDSNQLNNQTIDIMYDFEFSGSRNLSVADAHNFIPFETLDDILPMFKLWIIQLNTEKEIEMTIQNLLKLQSFQIKEKIVCFLIRNSCQGLDENQIKLLQAQNIEFKQIIDLSNKDLNKQMKDDEIEQVSKFLYDIINQNRQNLTLSQDQYFNLICQMKQQDLEQTKEMRLAQKLFSDFETELEDQMTHKWGFYNKNAFPLRSIEWQIKQQKDEYVRIDQNKEDPKRQENLQIISQNINQLQSQIKLQQQTKIISKFCKLLKSPNYYILYLHFVDKIRKFNEKNTFELQAKNQNLNEEIQQLKKDRDSLKQKGATTEQIEQREKKQKQINENVLKLKQNSEIISKRNIGIELFWREIIAQLEQCPDSSIDIDPAKIIKEMISKGEPYEFLDGDQLRIDQSFLMKLISNFKEQGQEKILVISVLGPQSSGKSTILNKIFGCHFWTSVGRCTKGIYLQLLKIHNKALFNNQFDYIIILDTEGLQSPNQEDLEFDKKIALFVLSISDIILVNVKGDITREFRSLVEIFTSSKQITWCFNQNNDVNNYAPFLAQLQSIATSLNLEFGNQKDEEEPIDYNEILGITQGNIKILGFASTEKLWKKNESDGIYANWRQLILNGTFSEEAYEYGINQIRAYVDKFGKGDDKGKEMENLKYFIQKIETTWKSIDSLPDLLEFSELIQHQQNQFMRQQFTDIMGQQWFPHQKDFIKKIQESIQDNNQKLSLEILTTIERQQITRMRGEFDQIRIEVIERLTSIKNEKKISKRVFTKYVNMIKDRINSEILACSLIIYSEIKAQETHLQKLKGFIQIDYFIQGLLQKEEELQEYKKDENKIQNKFNEIWGQILNHHTQQQEQMFKNYCDQLFQTIQSEFSKYQLKTTNEPKYKDEYHKQLIKNPPLVENFLTAIQILNPELQSQQFMVVEKSNKNYQFYEKFLQSVPNKVQKVNSQYILQINKYYSQKIEIQWIKKNDFENYMKTEMNDDLKQYYHYNKKDEKYAIKNFLSQFTIFGYEIDDEQVDEIYKISTSWFKSDISKSLIQCFKHHQREYYNDTQYQISITSIKKNCRGFAKHLTKKEWITSLSDNLENLIQSQDQGDNFLVQIQEQLIVGGDVENFDIELNSVPLNASKTYSQIPTTYLGVSSLQTTNLLTSTKSQISTQGSYYQKQEIIKDIFQYILNPQQQNFKQSQFKNNVVKVVQQLMNQKNNEGWNKMYGEIHQMILDEIIEKKNNVQKYENIKVNQYSYCLIKRIMQKIEAQIKEFNLQFSDFGVILNEIGERCLYYFAIFTIWRILCFGQYQATESNIKELKDQTEEQYIKFKVDIQQNKKEQSKIRGQTQAQEIINQVIQWLYKQYCDEASEMISNYSKESSFDLMKKLDKDILERSDKSITDVQIIEYIRNQSKYIEKYVKDKISNIKIEISTKLTDRLKQDLKAHLQKVNANTKNLLNFVFDDSKAQDYFKTLANPNEAPELLYKIVLSCLQGQVQQNLLESIKEDKRDAFQTQDFHIFDYPLCVAIQKSDQEIQILKDFLLAFEKRIKVGIQSIDTLQIEFEKLKVQADLDGLQLKQIGCLEFCPICKRKCDEEIDDSNHKHQCKNGHYLRGMSGVVIGCHPSLYTCEEIQDDFQIKELETQNIKLWKEIKQIYNTWLFSCLTKDELKQLKEKFMKIWNQNIGQMICKRLTEELNKDIFYIPKQEVELGANSGIQKTSHFILMLDDSSSMEGRPFESAKQGLVSFLYEIQKNPNSRVTIIIFNKSARCIVDYQAPKPQTLQSLIIFQGGGTDFDQAFLLAYEKISLRTDFHNFESHSIFFYTDGGAHYPNQAMGKFSQLPIDKRQKIELIACSEESSPSTLLKVVDFFQQHFGSAKLRASMQPEKIAQVWIEEVNKLIKCEKDC</sequence>
<dbReference type="Pfam" id="PF25683">
    <property type="entry name" value="URGCP_GTPase"/>
    <property type="match status" value="1"/>
</dbReference>
<dbReference type="Proteomes" id="UP000683925">
    <property type="component" value="Unassembled WGS sequence"/>
</dbReference>
<dbReference type="InterPro" id="IPR052986">
    <property type="entry name" value="VLIG_GTPase"/>
</dbReference>
<dbReference type="EMBL" id="CAJJDP010000063">
    <property type="protein sequence ID" value="CAD8174795.1"/>
    <property type="molecule type" value="Genomic_DNA"/>
</dbReference>
<name>A0A8S1VEB5_PAROT</name>
<evidence type="ECO:0000313" key="4">
    <source>
        <dbReference type="Proteomes" id="UP000683925"/>
    </source>
</evidence>
<keyword evidence="1" id="KW-0175">Coiled coil</keyword>
<evidence type="ECO:0000259" key="2">
    <source>
        <dbReference type="PROSITE" id="PS51717"/>
    </source>
</evidence>
<dbReference type="PANTHER" id="PTHR14819:SF25">
    <property type="entry name" value="CHROMOSOME UNDETERMINED SCAFFOLD_52, WHOLE GENOME SHOTGUN SEQUENCE"/>
    <property type="match status" value="1"/>
</dbReference>
<dbReference type="CDD" id="cd00198">
    <property type="entry name" value="vWFA"/>
    <property type="match status" value="1"/>
</dbReference>
<gene>
    <name evidence="3" type="ORF">POCTA_138.1.T0640170</name>
</gene>
<dbReference type="OrthoDB" id="1597724at2759"/>